<evidence type="ECO:0000313" key="3">
    <source>
        <dbReference type="Proteomes" id="UP000251692"/>
    </source>
</evidence>
<feature type="transmembrane region" description="Helical" evidence="1">
    <location>
        <begin position="129"/>
        <end position="152"/>
    </location>
</feature>
<sequence length="246" mass="28840">MQNLWFKISVFLITFLFTFSEPAYSQAPIVTLVKADSLFLKQHYTEAFQEYEQILKENQLYSPQMLLKMAYIREGFRDYTGAMYYLHLFYAKVPSRSVLKKMEELAQTHRLSGYEYNDLQFFKTQLNKYYMRILEIMLLVAVVTATIMFFSWRKGQKFSSSFKIGFILYLLLIAYYINFLNLGHAGIIRQNQVAIMSAPAAGATWLATASEGHKVPITGEQDIWFEIEWKGKQAYIRKSNLLELPR</sequence>
<name>A0A364RDX4_9BACT</name>
<proteinExistence type="predicted"/>
<comment type="caution">
    <text evidence="2">The sequence shown here is derived from an EMBL/GenBank/DDBJ whole genome shotgun (WGS) entry which is preliminary data.</text>
</comment>
<accession>A0A364RDX4</accession>
<dbReference type="Proteomes" id="UP000251692">
    <property type="component" value="Unassembled WGS sequence"/>
</dbReference>
<keyword evidence="1" id="KW-0812">Transmembrane</keyword>
<evidence type="ECO:0000313" key="2">
    <source>
        <dbReference type="EMBL" id="RAU82550.1"/>
    </source>
</evidence>
<reference evidence="2 3" key="2">
    <citation type="submission" date="2018-07" db="EMBL/GenBank/DDBJ databases">
        <title>Pontibacter sp. 2b14 genomic sequence and assembly.</title>
        <authorList>
            <person name="Du Z.-J."/>
        </authorList>
    </citation>
    <scope>NUCLEOTIDE SEQUENCE [LARGE SCALE GENOMIC DNA]</scope>
    <source>
        <strain evidence="2 3">2b14</strain>
    </source>
</reference>
<dbReference type="EMBL" id="QMDV01000003">
    <property type="protein sequence ID" value="RAU82550.1"/>
    <property type="molecule type" value="Genomic_DNA"/>
</dbReference>
<dbReference type="RefSeq" id="WP_112306143.1">
    <property type="nucleotide sequence ID" value="NZ_QMDV01000003.1"/>
</dbReference>
<dbReference type="AlphaFoldDB" id="A0A364RDX4"/>
<keyword evidence="1" id="KW-0472">Membrane</keyword>
<gene>
    <name evidence="2" type="ORF">DP923_12310</name>
</gene>
<dbReference type="OrthoDB" id="977366at2"/>
<organism evidence="2 3">
    <name type="scientific">Pontibacter arcticus</name>
    <dbReference type="NCBI Taxonomy" id="2080288"/>
    <lineage>
        <taxon>Bacteria</taxon>
        <taxon>Pseudomonadati</taxon>
        <taxon>Bacteroidota</taxon>
        <taxon>Cytophagia</taxon>
        <taxon>Cytophagales</taxon>
        <taxon>Hymenobacteraceae</taxon>
        <taxon>Pontibacter</taxon>
    </lineage>
</organism>
<protein>
    <submittedName>
        <fullName evidence="2">SH3 domain-containing protein</fullName>
    </submittedName>
</protein>
<keyword evidence="3" id="KW-1185">Reference proteome</keyword>
<feature type="transmembrane region" description="Helical" evidence="1">
    <location>
        <begin position="164"/>
        <end position="187"/>
    </location>
</feature>
<reference evidence="2 3" key="1">
    <citation type="submission" date="2018-06" db="EMBL/GenBank/DDBJ databases">
        <authorList>
            <person name="Liu Z.-W."/>
        </authorList>
    </citation>
    <scope>NUCLEOTIDE SEQUENCE [LARGE SCALE GENOMIC DNA]</scope>
    <source>
        <strain evidence="2 3">2b14</strain>
    </source>
</reference>
<keyword evidence="1" id="KW-1133">Transmembrane helix</keyword>
<evidence type="ECO:0000256" key="1">
    <source>
        <dbReference type="SAM" id="Phobius"/>
    </source>
</evidence>
<dbReference type="Gene3D" id="2.30.30.40">
    <property type="entry name" value="SH3 Domains"/>
    <property type="match status" value="1"/>
</dbReference>